<dbReference type="Pfam" id="PF13855">
    <property type="entry name" value="LRR_8"/>
    <property type="match status" value="2"/>
</dbReference>
<accession>A0A804JX41</accession>
<keyword evidence="6" id="KW-0732">Signal</keyword>
<evidence type="ECO:0000256" key="9">
    <source>
        <dbReference type="ARBA" id="ARBA00023136"/>
    </source>
</evidence>
<dbReference type="GO" id="GO:0005886">
    <property type="term" value="C:plasma membrane"/>
    <property type="evidence" value="ECO:0007669"/>
    <property type="project" value="UniProtKB-SubCell"/>
</dbReference>
<dbReference type="Proteomes" id="UP000012960">
    <property type="component" value="Unplaced"/>
</dbReference>
<evidence type="ECO:0000313" key="16">
    <source>
        <dbReference type="Proteomes" id="UP000012960"/>
    </source>
</evidence>
<dbReference type="EMBL" id="HG996473">
    <property type="protein sequence ID" value="CAG1857019.1"/>
    <property type="molecule type" value="Genomic_DNA"/>
</dbReference>
<protein>
    <submittedName>
        <fullName evidence="14">(wild Malaysian banana) hypothetical protein</fullName>
    </submittedName>
</protein>
<dbReference type="SUPFAM" id="SSF52058">
    <property type="entry name" value="L domain-like"/>
    <property type="match status" value="2"/>
</dbReference>
<evidence type="ECO:0000256" key="2">
    <source>
        <dbReference type="ARBA" id="ARBA00009592"/>
    </source>
</evidence>
<evidence type="ECO:0000256" key="10">
    <source>
        <dbReference type="ARBA" id="ARBA00023170"/>
    </source>
</evidence>
<keyword evidence="11" id="KW-0325">Glycoprotein</keyword>
<reference evidence="15" key="2">
    <citation type="submission" date="2021-05" db="UniProtKB">
        <authorList>
            <consortium name="EnsemblPlants"/>
        </authorList>
    </citation>
    <scope>IDENTIFICATION</scope>
    <source>
        <strain evidence="15">subsp. malaccensis</strain>
    </source>
</reference>
<keyword evidence="10" id="KW-0675">Receptor</keyword>
<dbReference type="PANTHER" id="PTHR48063:SF112">
    <property type="entry name" value="RECEPTOR LIKE PROTEIN 30-LIKE"/>
    <property type="match status" value="1"/>
</dbReference>
<evidence type="ECO:0000256" key="5">
    <source>
        <dbReference type="ARBA" id="ARBA00022692"/>
    </source>
</evidence>
<keyword evidence="5 12" id="KW-0812">Transmembrane</keyword>
<dbReference type="PANTHER" id="PTHR48063">
    <property type="entry name" value="LRR RECEPTOR-LIKE KINASE"/>
    <property type="match status" value="1"/>
</dbReference>
<evidence type="ECO:0000256" key="7">
    <source>
        <dbReference type="ARBA" id="ARBA00022737"/>
    </source>
</evidence>
<dbReference type="FunFam" id="3.80.10.10:FF:001347">
    <property type="entry name" value="LRR receptor-like serine/threonine-protein kinase GSO2"/>
    <property type="match status" value="1"/>
</dbReference>
<evidence type="ECO:0000256" key="1">
    <source>
        <dbReference type="ARBA" id="ARBA00004251"/>
    </source>
</evidence>
<evidence type="ECO:0000256" key="11">
    <source>
        <dbReference type="ARBA" id="ARBA00023180"/>
    </source>
</evidence>
<reference evidence="14" key="1">
    <citation type="submission" date="2021-03" db="EMBL/GenBank/DDBJ databases">
        <authorList>
            <consortium name="Genoscope - CEA"/>
            <person name="William W."/>
        </authorList>
    </citation>
    <scope>NUCLEOTIDE SEQUENCE</scope>
    <source>
        <strain evidence="14">Doubled-haploid Pahang</strain>
    </source>
</reference>
<dbReference type="InParanoid" id="A0A804JX41"/>
<dbReference type="SMART" id="SM00369">
    <property type="entry name" value="LRR_TYP"/>
    <property type="match status" value="8"/>
</dbReference>
<dbReference type="FunFam" id="3.80.10.10:FF:000095">
    <property type="entry name" value="LRR receptor-like serine/threonine-protein kinase GSO1"/>
    <property type="match status" value="1"/>
</dbReference>
<feature type="domain" description="Leucine-rich repeat-containing N-terminal plant-type" evidence="13">
    <location>
        <begin position="20"/>
        <end position="56"/>
    </location>
</feature>
<evidence type="ECO:0000256" key="12">
    <source>
        <dbReference type="SAM" id="Phobius"/>
    </source>
</evidence>
<keyword evidence="3" id="KW-1003">Cell membrane</keyword>
<feature type="transmembrane region" description="Helical" evidence="12">
    <location>
        <begin position="815"/>
        <end position="836"/>
    </location>
</feature>
<keyword evidence="8 12" id="KW-1133">Transmembrane helix</keyword>
<dbReference type="FunFam" id="3.80.10.10:FF:000111">
    <property type="entry name" value="LRR receptor-like serine/threonine-protein kinase ERECTA"/>
    <property type="match status" value="1"/>
</dbReference>
<dbReference type="GO" id="GO:0099402">
    <property type="term" value="P:plant organ development"/>
    <property type="evidence" value="ECO:0007669"/>
    <property type="project" value="UniProtKB-ARBA"/>
</dbReference>
<comment type="subcellular location">
    <subcellularLocation>
        <location evidence="1">Cell membrane</location>
        <topology evidence="1">Single-pass type I membrane protein</topology>
    </subcellularLocation>
</comment>
<dbReference type="Gene3D" id="3.80.10.10">
    <property type="entry name" value="Ribonuclease Inhibitor"/>
    <property type="match status" value="4"/>
</dbReference>
<dbReference type="InterPro" id="IPR001611">
    <property type="entry name" value="Leu-rich_rpt"/>
</dbReference>
<keyword evidence="16" id="KW-1185">Reference proteome</keyword>
<keyword evidence="9 12" id="KW-0472">Membrane</keyword>
<dbReference type="Gramene" id="Ma07_t18320.1">
    <property type="protein sequence ID" value="Ma07_p18320.1"/>
    <property type="gene ID" value="Ma07_g18320"/>
</dbReference>
<evidence type="ECO:0000256" key="8">
    <source>
        <dbReference type="ARBA" id="ARBA00022989"/>
    </source>
</evidence>
<keyword evidence="7" id="KW-0677">Repeat</keyword>
<dbReference type="SUPFAM" id="SSF52047">
    <property type="entry name" value="RNI-like"/>
    <property type="match status" value="1"/>
</dbReference>
<dbReference type="AlphaFoldDB" id="A0A804JX41"/>
<evidence type="ECO:0000313" key="15">
    <source>
        <dbReference type="EnsemblPlants" id="Ma07_p18320.1"/>
    </source>
</evidence>
<evidence type="ECO:0000259" key="13">
    <source>
        <dbReference type="Pfam" id="PF08263"/>
    </source>
</evidence>
<dbReference type="OMA" id="MRILAFE"/>
<organism evidence="15 16">
    <name type="scientific">Musa acuminata subsp. malaccensis</name>
    <name type="common">Wild banana</name>
    <name type="synonym">Musa malaccensis</name>
    <dbReference type="NCBI Taxonomy" id="214687"/>
    <lineage>
        <taxon>Eukaryota</taxon>
        <taxon>Viridiplantae</taxon>
        <taxon>Streptophyta</taxon>
        <taxon>Embryophyta</taxon>
        <taxon>Tracheophyta</taxon>
        <taxon>Spermatophyta</taxon>
        <taxon>Magnoliopsida</taxon>
        <taxon>Liliopsida</taxon>
        <taxon>Zingiberales</taxon>
        <taxon>Musaceae</taxon>
        <taxon>Musa</taxon>
    </lineage>
</organism>
<keyword evidence="4" id="KW-0433">Leucine-rich repeat</keyword>
<dbReference type="InterPro" id="IPR013210">
    <property type="entry name" value="LRR_N_plant-typ"/>
</dbReference>
<evidence type="ECO:0000256" key="4">
    <source>
        <dbReference type="ARBA" id="ARBA00022614"/>
    </source>
</evidence>
<name>A0A804JX41_MUSAM</name>
<dbReference type="EnsemblPlants" id="Ma07_t18320.1">
    <property type="protein sequence ID" value="Ma07_p18320.1"/>
    <property type="gene ID" value="Ma07_g18320"/>
</dbReference>
<dbReference type="InterPro" id="IPR032675">
    <property type="entry name" value="LRR_dom_sf"/>
</dbReference>
<evidence type="ECO:0000256" key="6">
    <source>
        <dbReference type="ARBA" id="ARBA00022729"/>
    </source>
</evidence>
<dbReference type="GO" id="GO:0009653">
    <property type="term" value="P:anatomical structure morphogenesis"/>
    <property type="evidence" value="ECO:0007669"/>
    <property type="project" value="UniProtKB-ARBA"/>
</dbReference>
<sequence>MGIIHSAAAAGDSSARCKGNERAALLKLKQGLIDPSGRLSSWAGDDCCRWRGVRCSNRTGHVIQLRLRNPSPSPDDDDDNFLSGEISPSLPELKHLSYLDLSRNRFDGASIPRFIGSLTSLRYLNLSDATFGGTIPHQLGNLSRLQYLDLHCSNYLGPLLPSWLFNISNLKSIDLSFNQFQGPISGFGNLAFPFSADISNFDKQLSGCVRNSLQVLNLANNALGGAVPDWIGELRNLKSLHLEDNLLCCLIPPSLGTLSSLSFLYLGNNMLQGPIPESFGQLSELIVLDVGFNQLSGIVSDVHFSNVTKLEALLLSSNSLVLRFSSSWLPHFQLKNIHLGSCVLGPQFPAWLRTQRMFSTMDMSDADISAAVPDWFWNSSSRVYYFKLSHNHIRGVIPDTFTFKNAAIIDLQSNQFHGSLPLIGNGVSYLYLSDNSFSGDLRPILNNMTDLWSVSLSRNHISGTIPSSICEMQMLEVLDLSSNLLSGEIPRCSKVTTGLGFFSVLNLANNNLSGTIPQWIGTESFLGSLHLNNNSLHGGIPSLEKCTYLYILDLGENSLKGSIPPWIGESLTHLKMLRLRSNMLGGIIPDQLGLLSELQVLDLAGNNFAGTVPHWIANPSAMVSTDKRITEFFVTPDSGNTVDYVGIELTAIYQESLLVTIKGRDLEYSNTLSLVMSMDLSANDLHGQIPDSITDLVGLQSLNLSGNRLKGSIPRKIGNLQQLESLDLSKNLLDGEIPSSISALNYLSYLNLSYNKLSGRIPVGNQMQTLTDPTIYAGNPDLCGTPLTKKCTGDEVPGSDEPVLDTRNSDESETLWCFIGMMIGFVVGFWTFWGILSLKKAWRISYVGEDEGDQASSSLAVIHTARATKTLLKSLSKSLHLLFKEENGRGE</sequence>
<evidence type="ECO:0000313" key="14">
    <source>
        <dbReference type="EMBL" id="CAG1857019.1"/>
    </source>
</evidence>
<evidence type="ECO:0000256" key="3">
    <source>
        <dbReference type="ARBA" id="ARBA00022475"/>
    </source>
</evidence>
<dbReference type="InterPro" id="IPR003591">
    <property type="entry name" value="Leu-rich_rpt_typical-subtyp"/>
</dbReference>
<dbReference type="InterPro" id="IPR046956">
    <property type="entry name" value="RLP23-like"/>
</dbReference>
<proteinExistence type="inferred from homology"/>
<dbReference type="FunFam" id="3.80.10.10:FF:000400">
    <property type="entry name" value="Nuclear pore complex protein NUP107"/>
    <property type="match status" value="1"/>
</dbReference>
<gene>
    <name evidence="14" type="ORF">GSMUA_36190.1</name>
</gene>
<comment type="similarity">
    <text evidence="2">Belongs to the RLP family.</text>
</comment>
<dbReference type="Pfam" id="PF08263">
    <property type="entry name" value="LRRNT_2"/>
    <property type="match status" value="1"/>
</dbReference>
<dbReference type="FunFam" id="3.80.10.10:FF:000383">
    <property type="entry name" value="Leucine-rich repeat receptor protein kinase EMS1"/>
    <property type="match status" value="1"/>
</dbReference>
<dbReference type="Pfam" id="PF00560">
    <property type="entry name" value="LRR_1"/>
    <property type="match status" value="9"/>
</dbReference>